<evidence type="ECO:0000256" key="8">
    <source>
        <dbReference type="SAM" id="MobiDB-lite"/>
    </source>
</evidence>
<dbReference type="GO" id="GO:0016887">
    <property type="term" value="F:ATP hydrolysis activity"/>
    <property type="evidence" value="ECO:0007669"/>
    <property type="project" value="InterPro"/>
</dbReference>
<reference evidence="10" key="1">
    <citation type="journal article" date="2019" name="Science">
        <title>Mutation of a bHLH transcription factor allowed almond domestication.</title>
        <authorList>
            <person name="Sanchez-Perez R."/>
            <person name="Pavan S."/>
            <person name="Mazzeo R."/>
            <person name="Moldovan C."/>
            <person name="Aiese Cigliano R."/>
            <person name="Del Cueto J."/>
            <person name="Ricciardi F."/>
            <person name="Lotti C."/>
            <person name="Ricciardi L."/>
            <person name="Dicenta F."/>
            <person name="Lopez-Marques R.L."/>
            <person name="Lindberg Moller B."/>
        </authorList>
    </citation>
    <scope>NUCLEOTIDE SEQUENCE</scope>
</reference>
<evidence type="ECO:0000256" key="7">
    <source>
        <dbReference type="ARBA" id="ARBA00023306"/>
    </source>
</evidence>
<dbReference type="Gene3D" id="3.40.50.300">
    <property type="entry name" value="P-loop containing nucleotide triphosphate hydrolases"/>
    <property type="match status" value="1"/>
</dbReference>
<keyword evidence="3" id="KW-0547">Nucleotide-binding</keyword>
<comment type="similarity">
    <text evidence="2">Belongs to the rad17/RAD24 family.</text>
</comment>
<evidence type="ECO:0000256" key="1">
    <source>
        <dbReference type="ARBA" id="ARBA00004123"/>
    </source>
</evidence>
<evidence type="ECO:0000256" key="5">
    <source>
        <dbReference type="ARBA" id="ARBA00022840"/>
    </source>
</evidence>
<name>A0A4Y1QUV3_PRUDU</name>
<accession>A0A4Y1QUV3</accession>
<dbReference type="PANTHER" id="PTHR12172:SF1">
    <property type="entry name" value="P-LOOP CONTAINING NUCLEOSIDE TRIPHOSPHATE HYDROLASES SUPERFAMILY PROTEIN"/>
    <property type="match status" value="1"/>
</dbReference>
<keyword evidence="10" id="KW-0378">Hydrolase</keyword>
<evidence type="ECO:0000256" key="3">
    <source>
        <dbReference type="ARBA" id="ARBA00022741"/>
    </source>
</evidence>
<dbReference type="Gene3D" id="1.10.8.60">
    <property type="match status" value="1"/>
</dbReference>
<evidence type="ECO:0000313" key="10">
    <source>
        <dbReference type="EMBL" id="BBG95643.1"/>
    </source>
</evidence>
<keyword evidence="6" id="KW-0539">Nucleus</keyword>
<evidence type="ECO:0000256" key="6">
    <source>
        <dbReference type="ARBA" id="ARBA00023242"/>
    </source>
</evidence>
<keyword evidence="4" id="KW-0227">DNA damage</keyword>
<dbReference type="GO" id="GO:0006281">
    <property type="term" value="P:DNA repair"/>
    <property type="evidence" value="ECO:0007669"/>
    <property type="project" value="InterPro"/>
</dbReference>
<evidence type="ECO:0000256" key="2">
    <source>
        <dbReference type="ARBA" id="ARBA00006168"/>
    </source>
</evidence>
<feature type="region of interest" description="Disordered" evidence="8">
    <location>
        <begin position="21"/>
        <end position="141"/>
    </location>
</feature>
<keyword evidence="7" id="KW-0131">Cell cycle</keyword>
<feature type="compositionally biased region" description="Polar residues" evidence="8">
    <location>
        <begin position="61"/>
        <end position="73"/>
    </location>
</feature>
<dbReference type="InterPro" id="IPR027417">
    <property type="entry name" value="P-loop_NTPase"/>
</dbReference>
<feature type="compositionally biased region" description="Polar residues" evidence="8">
    <location>
        <begin position="35"/>
        <end position="47"/>
    </location>
</feature>
<evidence type="ECO:0000259" key="9">
    <source>
        <dbReference type="Pfam" id="PF00004"/>
    </source>
</evidence>
<dbReference type="PANTHER" id="PTHR12172">
    <property type="entry name" value="CELL CYCLE CHECKPOINT PROTEIN RAD17"/>
    <property type="match status" value="1"/>
</dbReference>
<dbReference type="GO" id="GO:0033314">
    <property type="term" value="P:mitotic DNA replication checkpoint signaling"/>
    <property type="evidence" value="ECO:0007669"/>
    <property type="project" value="TreeGrafter"/>
</dbReference>
<feature type="compositionally biased region" description="Basic residues" evidence="8">
    <location>
        <begin position="102"/>
        <end position="124"/>
    </location>
</feature>
<dbReference type="GO" id="GO:0000077">
    <property type="term" value="P:DNA damage checkpoint signaling"/>
    <property type="evidence" value="ECO:0007669"/>
    <property type="project" value="TreeGrafter"/>
</dbReference>
<dbReference type="GO" id="GO:0003682">
    <property type="term" value="F:chromatin binding"/>
    <property type="evidence" value="ECO:0007669"/>
    <property type="project" value="TreeGrafter"/>
</dbReference>
<dbReference type="GO" id="GO:0005524">
    <property type="term" value="F:ATP binding"/>
    <property type="evidence" value="ECO:0007669"/>
    <property type="project" value="UniProtKB-KW"/>
</dbReference>
<dbReference type="AlphaFoldDB" id="A0A4Y1QUV3"/>
<comment type="subcellular location">
    <subcellularLocation>
        <location evidence="1">Nucleus</location>
    </subcellularLocation>
</comment>
<dbReference type="Pfam" id="PF00004">
    <property type="entry name" value="AAA"/>
    <property type="match status" value="1"/>
</dbReference>
<gene>
    <name evidence="10" type="ORF">Prudu_004243</name>
</gene>
<dbReference type="FunFam" id="1.10.8.60:FF:000116">
    <property type="entry name" value="p-loop containing nucleoside triphosphate hydrolase superfamily protein"/>
    <property type="match status" value="1"/>
</dbReference>
<sequence length="1237" mass="139193">MPMPEFFSIMHDLFSKSLKTPHKTPIHPLPKFPIHSNSMDNSAQNAPPSTPTRRVVRRRLVQSTLFPLKPQQQLEEDGDLKAERGNGEDDDGEDEDFCGSQSKRKRKSKAKKTPPIKAPKKNGKRSANSTPKKNATEVESETAAPVIIPDLRLEARLKAEETSRIFSGKQIHPFFSYCKASKKNREAIEVDGDSSFIGSKDKENTCGPIHVFERTQDDAVFLDWRNWTFCEEPFMKSSPDLEYMPSSIFEGSVECLKFDQLPTVFQPCKASTFQNTVSLDQCLIEQECAHETSTTVPDFLVDGQVMCYQNLKEADHSREEEDNGVVKLGLLSEHTAYMNTSDIEQQSILEERVMSNYSSCGNQPKDCLWTYKYRPLKARDVCGNDESVNFLSEWLRLWYKRDFQASEDPTGSGNCDRQYNDYRCSQSDSDLESENEEASMKKNNVLLVTGPIGSGKSAAIYACAQEQGFKVLELSASECRNGALVKQRFGEALKSRHLRRSVANPMGSQNKHIVKSLFVEANGMTDQEFNDEVVELIPISDEDSHDATETFVKSDYKEDQSKVKHLILFEDVDITFLEDRGFLAAIQQIAKTAKGPIILTSNSQNPVLPDNFGRLQVHFMLPSSKVLHSHAYMVCAAERANIQPYLLERLIECCRGDIRKIIMHLQFWCQGRSFRKDTKMEEMYGSLLFDVEAGHLMLPKILPWDIPSQLSDLVEKEITKALSMMEEGSSSMKVVEEKLDNTEVQYSFNMPCNEMESIEAKKVAMLSRNGSVHDSSEYKAQTDDASEFPNDSGAPFSFCRRYVRKMHDVVMSSDSEDEFINNGYPKVTDKDTNNEVLGVNPSSEELRCSGVANIDEGHCQCSETADEMHISEMCNSIDISCVPESTYVPETEMDNGTELSYHTVTSDRVANTIKEIFSCEEFHVEGNNLDKLELGLQRNFDTWGNNCAAIAESSHQELEDSQNEHTETVAGAYQVMDECSRMDFIKCSNFAEGQKSSVVTDFVQDSWDKLRGSRSDLRQYIALEQQDACQIVMLAYRMSNLISETDDSLEPSMIPLEESDASSWYDEQLRLASTIGQHGFCLYAKGISSVESKEGCMRVDLASEMLANAASMMALGKLIGQGMRTSKTSCAGRNSERTLPNATSEIKSGVFDVVQSIVPSRMYSTLKGGAIHEYLSSLRHISRSEASRLAQGFEKTTRRRKRRVAPHYLSSSALMLAPEHISLLDQHDVFRKASSIN</sequence>
<organism evidence="10">
    <name type="scientific">Prunus dulcis</name>
    <name type="common">Almond</name>
    <name type="synonym">Amygdalus dulcis</name>
    <dbReference type="NCBI Taxonomy" id="3755"/>
    <lineage>
        <taxon>Eukaryota</taxon>
        <taxon>Viridiplantae</taxon>
        <taxon>Streptophyta</taxon>
        <taxon>Embryophyta</taxon>
        <taxon>Tracheophyta</taxon>
        <taxon>Spermatophyta</taxon>
        <taxon>Magnoliopsida</taxon>
        <taxon>eudicotyledons</taxon>
        <taxon>Gunneridae</taxon>
        <taxon>Pentapetalae</taxon>
        <taxon>rosids</taxon>
        <taxon>fabids</taxon>
        <taxon>Rosales</taxon>
        <taxon>Rosaceae</taxon>
        <taxon>Amygdaloideae</taxon>
        <taxon>Amygdaleae</taxon>
        <taxon>Prunus</taxon>
    </lineage>
</organism>
<dbReference type="InterPro" id="IPR004582">
    <property type="entry name" value="Checkpoint_prot_Rad17_Rad24"/>
</dbReference>
<dbReference type="EMBL" id="AP019297">
    <property type="protein sequence ID" value="BBG95643.1"/>
    <property type="molecule type" value="Genomic_DNA"/>
</dbReference>
<feature type="compositionally biased region" description="Acidic residues" evidence="8">
    <location>
        <begin position="88"/>
        <end position="97"/>
    </location>
</feature>
<evidence type="ECO:0000256" key="4">
    <source>
        <dbReference type="ARBA" id="ARBA00022763"/>
    </source>
</evidence>
<proteinExistence type="inferred from homology"/>
<protein>
    <submittedName>
        <fullName evidence="10">P-loop containing nucleoside triphosphate hydrolases superfamily protein</fullName>
    </submittedName>
</protein>
<keyword evidence="5" id="KW-0067">ATP-binding</keyword>
<feature type="domain" description="ATPase AAA-type core" evidence="9">
    <location>
        <begin position="446"/>
        <end position="619"/>
    </location>
</feature>
<dbReference type="GO" id="GO:0005634">
    <property type="term" value="C:nucleus"/>
    <property type="evidence" value="ECO:0007669"/>
    <property type="project" value="UniProtKB-SubCell"/>
</dbReference>
<dbReference type="GO" id="GO:0003689">
    <property type="term" value="F:DNA clamp loader activity"/>
    <property type="evidence" value="ECO:0007669"/>
    <property type="project" value="TreeGrafter"/>
</dbReference>
<dbReference type="SUPFAM" id="SSF52540">
    <property type="entry name" value="P-loop containing nucleoside triphosphate hydrolases"/>
    <property type="match status" value="1"/>
</dbReference>
<dbReference type="InterPro" id="IPR003959">
    <property type="entry name" value="ATPase_AAA_core"/>
</dbReference>